<proteinExistence type="predicted"/>
<feature type="compositionally biased region" description="Low complexity" evidence="1">
    <location>
        <begin position="203"/>
        <end position="220"/>
    </location>
</feature>
<accession>A0A135LFC2</accession>
<reference evidence="2 3" key="1">
    <citation type="journal article" date="2016" name="BMC Genomics">
        <title>Genome sequencing and secondary metabolism of the postharvest pathogen Penicillium griseofulvum.</title>
        <authorList>
            <person name="Banani H."/>
            <person name="Marcet-Houben M."/>
            <person name="Ballester A.R."/>
            <person name="Abbruscato P."/>
            <person name="Gonzalez-Candelas L."/>
            <person name="Gabaldon T."/>
            <person name="Spadaro D."/>
        </authorList>
    </citation>
    <scope>NUCLEOTIDE SEQUENCE [LARGE SCALE GENOMIC DNA]</scope>
    <source>
        <strain evidence="2 3">PG3</strain>
    </source>
</reference>
<evidence type="ECO:0000313" key="3">
    <source>
        <dbReference type="Proteomes" id="UP000070168"/>
    </source>
</evidence>
<dbReference type="AlphaFoldDB" id="A0A135LFC2"/>
<feature type="region of interest" description="Disordered" evidence="1">
    <location>
        <begin position="16"/>
        <end position="254"/>
    </location>
</feature>
<dbReference type="OMA" id="NLAFGPQ"/>
<feature type="compositionally biased region" description="Basic and acidic residues" evidence="1">
    <location>
        <begin position="130"/>
        <end position="142"/>
    </location>
</feature>
<dbReference type="STRING" id="5078.A0A135LFC2"/>
<gene>
    <name evidence="2" type="ORF">PGRI_015390</name>
</gene>
<feature type="compositionally biased region" description="Polar residues" evidence="1">
    <location>
        <begin position="108"/>
        <end position="129"/>
    </location>
</feature>
<sequence length="254" mass="27004">METVNKYVTAASTVFWGENDSPQSQQHGEEPMSGVQGKGRATDPYDGGNRDEQPGAIKSDVNTAPLEPVLANKHSKPRETEVTSITTPHAPTSLTACTSVTPALPVTGDSTEPSGSTESKPISSGSTETSEIKDNTISKQEQRSTSQAEYGESSEAPRPAHPQDVSKEALQGPQGPAPKSAEDFENEAKRKRSVVKDNEKSSSGESNNNGKSNESPSSSNKSEHSSHNSEKSGKHGTISKVKESVMKHLHHSSK</sequence>
<organism evidence="2 3">
    <name type="scientific">Penicillium patulum</name>
    <name type="common">Penicillium griseofulvum</name>
    <dbReference type="NCBI Taxonomy" id="5078"/>
    <lineage>
        <taxon>Eukaryota</taxon>
        <taxon>Fungi</taxon>
        <taxon>Dikarya</taxon>
        <taxon>Ascomycota</taxon>
        <taxon>Pezizomycotina</taxon>
        <taxon>Eurotiomycetes</taxon>
        <taxon>Eurotiomycetidae</taxon>
        <taxon>Eurotiales</taxon>
        <taxon>Aspergillaceae</taxon>
        <taxon>Penicillium</taxon>
    </lineage>
</organism>
<dbReference type="EMBL" id="LHQR01000065">
    <property type="protein sequence ID" value="KXG47669.1"/>
    <property type="molecule type" value="Genomic_DNA"/>
</dbReference>
<evidence type="ECO:0008006" key="4">
    <source>
        <dbReference type="Google" id="ProtNLM"/>
    </source>
</evidence>
<dbReference type="OrthoDB" id="5388207at2759"/>
<comment type="caution">
    <text evidence="2">The sequence shown here is derived from an EMBL/GenBank/DDBJ whole genome shotgun (WGS) entry which is preliminary data.</text>
</comment>
<evidence type="ECO:0000256" key="1">
    <source>
        <dbReference type="SAM" id="MobiDB-lite"/>
    </source>
</evidence>
<feature type="compositionally biased region" description="Basic and acidic residues" evidence="1">
    <location>
        <begin position="221"/>
        <end position="233"/>
    </location>
</feature>
<dbReference type="RefSeq" id="XP_040646205.1">
    <property type="nucleotide sequence ID" value="XM_040789252.1"/>
</dbReference>
<feature type="compositionally biased region" description="Basic and acidic residues" evidence="1">
    <location>
        <begin position="180"/>
        <end position="202"/>
    </location>
</feature>
<name>A0A135LFC2_PENPA</name>
<protein>
    <recommendedName>
        <fullName evidence="4">Solid-state culture expressed protein (Aos23)</fullName>
    </recommendedName>
</protein>
<feature type="compositionally biased region" description="Polar residues" evidence="1">
    <location>
        <begin position="82"/>
        <end position="101"/>
    </location>
</feature>
<keyword evidence="3" id="KW-1185">Reference proteome</keyword>
<feature type="compositionally biased region" description="Basic and acidic residues" evidence="1">
    <location>
        <begin position="40"/>
        <end position="53"/>
    </location>
</feature>
<evidence type="ECO:0000313" key="2">
    <source>
        <dbReference type="EMBL" id="KXG47669.1"/>
    </source>
</evidence>
<dbReference type="Proteomes" id="UP000070168">
    <property type="component" value="Unassembled WGS sequence"/>
</dbReference>
<dbReference type="GeneID" id="63704552"/>